<feature type="domain" description="Rit1 N-terminal" evidence="3">
    <location>
        <begin position="56"/>
        <end position="126"/>
    </location>
</feature>
<keyword evidence="5" id="KW-1185">Reference proteome</keyword>
<name>A0A0L6V4R3_9BASI</name>
<dbReference type="STRING" id="27349.A0A0L6V4R3"/>
<dbReference type="Proteomes" id="UP000037035">
    <property type="component" value="Unassembled WGS sequence"/>
</dbReference>
<dbReference type="Pfam" id="PF17184">
    <property type="entry name" value="Rit1_C"/>
    <property type="match status" value="2"/>
</dbReference>
<feature type="domain" description="Rit1 DUSP-like" evidence="2">
    <location>
        <begin position="421"/>
        <end position="529"/>
    </location>
</feature>
<evidence type="ECO:0000313" key="5">
    <source>
        <dbReference type="Proteomes" id="UP000037035"/>
    </source>
</evidence>
<dbReference type="InterPro" id="IPR033421">
    <property type="entry name" value="Rit1_DUSP-like"/>
</dbReference>
<feature type="region of interest" description="Disordered" evidence="1">
    <location>
        <begin position="1"/>
        <end position="22"/>
    </location>
</feature>
<gene>
    <name evidence="4" type="ORF">VP01_258g3</name>
</gene>
<evidence type="ECO:0000259" key="2">
    <source>
        <dbReference type="Pfam" id="PF04179"/>
    </source>
</evidence>
<organism evidence="4 5">
    <name type="scientific">Puccinia sorghi</name>
    <dbReference type="NCBI Taxonomy" id="27349"/>
    <lineage>
        <taxon>Eukaryota</taxon>
        <taxon>Fungi</taxon>
        <taxon>Dikarya</taxon>
        <taxon>Basidiomycota</taxon>
        <taxon>Pucciniomycotina</taxon>
        <taxon>Pucciniomycetes</taxon>
        <taxon>Pucciniales</taxon>
        <taxon>Pucciniaceae</taxon>
        <taxon>Puccinia</taxon>
    </lineage>
</organism>
<dbReference type="GO" id="GO:0019988">
    <property type="term" value="P:charged-tRNA amino acid modification"/>
    <property type="evidence" value="ECO:0007669"/>
    <property type="project" value="InterPro"/>
</dbReference>
<feature type="domain" description="Rit1 N-terminal" evidence="3">
    <location>
        <begin position="140"/>
        <end position="353"/>
    </location>
</feature>
<evidence type="ECO:0000256" key="1">
    <source>
        <dbReference type="SAM" id="MobiDB-lite"/>
    </source>
</evidence>
<dbReference type="InterPro" id="IPR033449">
    <property type="entry name" value="Rit1_N"/>
</dbReference>
<accession>A0A0L6V4R3</accession>
<evidence type="ECO:0000259" key="3">
    <source>
        <dbReference type="Pfam" id="PF17184"/>
    </source>
</evidence>
<comment type="caution">
    <text evidence="4">The sequence shown here is derived from an EMBL/GenBank/DDBJ whole genome shotgun (WGS) entry which is preliminary data.</text>
</comment>
<reference evidence="4 5" key="1">
    <citation type="submission" date="2015-08" db="EMBL/GenBank/DDBJ databases">
        <title>Next Generation Sequencing and Analysis of the Genome of Puccinia sorghi L Schw, the Causal Agent of Maize Common Rust.</title>
        <authorList>
            <person name="Rochi L."/>
            <person name="Burguener G."/>
            <person name="Darino M."/>
            <person name="Turjanski A."/>
            <person name="Kreff E."/>
            <person name="Dieguez M.J."/>
            <person name="Sacco F."/>
        </authorList>
    </citation>
    <scope>NUCLEOTIDE SEQUENCE [LARGE SCALE GENOMIC DNA]</scope>
    <source>
        <strain evidence="4 5">RO10H11247</strain>
    </source>
</reference>
<proteinExistence type="predicted"/>
<dbReference type="GO" id="GO:0005737">
    <property type="term" value="C:cytoplasm"/>
    <property type="evidence" value="ECO:0007669"/>
    <property type="project" value="TreeGrafter"/>
</dbReference>
<dbReference type="PANTHER" id="PTHR31811:SF0">
    <property type="entry name" value="TRNA A64-2'-O-RIBOSYLPHOSPHATE TRANSFERASE"/>
    <property type="match status" value="1"/>
</dbReference>
<evidence type="ECO:0000313" key="4">
    <source>
        <dbReference type="EMBL" id="KNZ55761.1"/>
    </source>
</evidence>
<keyword evidence="4" id="KW-0808">Transferase</keyword>
<protein>
    <submittedName>
        <fullName evidence="4">Initiator tRNA phosphoribosyl transferase</fullName>
    </submittedName>
</protein>
<dbReference type="VEuPathDB" id="FungiDB:VP01_258g3"/>
<dbReference type="AlphaFoldDB" id="A0A0L6V4R3"/>
<dbReference type="OrthoDB" id="45256at2759"/>
<dbReference type="GO" id="GO:0043399">
    <property type="term" value="F:tRNA adenosine(64)-2'-O-ribosylphosphate transferase activity"/>
    <property type="evidence" value="ECO:0007669"/>
    <property type="project" value="InterPro"/>
</dbReference>
<feature type="compositionally biased region" description="Polar residues" evidence="1">
    <location>
        <begin position="1"/>
        <end position="11"/>
    </location>
</feature>
<dbReference type="Pfam" id="PF04179">
    <property type="entry name" value="Init_tRNA_PT"/>
    <property type="match status" value="1"/>
</dbReference>
<dbReference type="EMBL" id="LAVV01007490">
    <property type="protein sequence ID" value="KNZ55761.1"/>
    <property type="molecule type" value="Genomic_DNA"/>
</dbReference>
<sequence length="532" mass="59398">MESETLDSPASSPGAKSVPPATNQVSDQLLFNTPGHFNTFQADLKAINKQKRDVYNSSHNRLHSIFEDSEFVADVVGRYCPLPVIANLRCGAWYIDPQITRVDCWAYFKSTDGHDGQWQFSLRRSAQAISLLELRPERKCNSFRSNLQLLNVIISHGGVILVDSTRRGKRFPDALSKTVPSWCAVINAARAKLIDRHPVAASLESVWRPHLCARGLDTPANAVRSSEHDQIQRLVDGWADQLLTSSFNIEGTLALLERPLRPIWVSPASHHNEDSIQDTNDLDFHPVVCLSASKYLGDHASLDRASGYTYIQGAGDDHEGWSRGLTPKLFWENRVELLSANRSELESLIDGVVSAAHDKVSERTELFQVRTTKLFIYLPSELDRNALSEDDLEVIISGGDSVELTCKKDKLEKSAAIINNRSMKNLSKTLSSVLPDCTQSMQESKTLRLTAIGPQLDKSKELLVAIALCLLVTVFDEQGIRRESPPDRVGFDFMIEKADIRHRLHWIIEGSKGTINPPRSILKKVNNYLIGS</sequence>
<dbReference type="PANTHER" id="PTHR31811">
    <property type="entry name" value="TRNA A64-2'-O-RIBOSYLPHOSPHATE TRANSFERASE"/>
    <property type="match status" value="1"/>
</dbReference>
<dbReference type="InterPro" id="IPR007306">
    <property type="entry name" value="Rit1"/>
</dbReference>
<dbReference type="PIRSF" id="PIRSF007747">
    <property type="entry name" value="Ribosyl_Ptfrase"/>
    <property type="match status" value="1"/>
</dbReference>